<evidence type="ECO:0000256" key="4">
    <source>
        <dbReference type="ARBA" id="ARBA00022679"/>
    </source>
</evidence>
<dbReference type="Gene3D" id="3.90.1150.10">
    <property type="entry name" value="Aspartate Aminotransferase, domain 1"/>
    <property type="match status" value="1"/>
</dbReference>
<evidence type="ECO:0000256" key="5">
    <source>
        <dbReference type="ARBA" id="ARBA00022898"/>
    </source>
</evidence>
<dbReference type="GO" id="GO:0008483">
    <property type="term" value="F:transaminase activity"/>
    <property type="evidence" value="ECO:0007669"/>
    <property type="project" value="UniProtKB-KW"/>
</dbReference>
<dbReference type="Gene3D" id="3.40.640.10">
    <property type="entry name" value="Type I PLP-dependent aspartate aminotransferase-like (Major domain)"/>
    <property type="match status" value="1"/>
</dbReference>
<dbReference type="Proteomes" id="UP000008555">
    <property type="component" value="Chromosome"/>
</dbReference>
<keyword evidence="5" id="KW-0663">Pyridoxal phosphate</keyword>
<dbReference type="KEGG" id="cbd:CBUD_1545"/>
<keyword evidence="3 6" id="KW-0032">Aminotransferase</keyword>
<keyword evidence="4 6" id="KW-0808">Transferase</keyword>
<dbReference type="EC" id="2.6.1.-" evidence="6"/>
<evidence type="ECO:0000256" key="1">
    <source>
        <dbReference type="ARBA" id="ARBA00001933"/>
    </source>
</evidence>
<evidence type="ECO:0000256" key="2">
    <source>
        <dbReference type="ARBA" id="ARBA00007441"/>
    </source>
</evidence>
<evidence type="ECO:0000313" key="9">
    <source>
        <dbReference type="Proteomes" id="UP000008555"/>
    </source>
</evidence>
<dbReference type="SUPFAM" id="SSF53383">
    <property type="entry name" value="PLP-dependent transferases"/>
    <property type="match status" value="1"/>
</dbReference>
<feature type="domain" description="Aminotransferase class I/classII large" evidence="7">
    <location>
        <begin position="62"/>
        <end position="417"/>
    </location>
</feature>
<organism evidence="8 9">
    <name type="scientific">Coxiella burnetii (strain Dugway 5J108-111)</name>
    <dbReference type="NCBI Taxonomy" id="434922"/>
    <lineage>
        <taxon>Bacteria</taxon>
        <taxon>Pseudomonadati</taxon>
        <taxon>Pseudomonadota</taxon>
        <taxon>Gammaproteobacteria</taxon>
        <taxon>Legionellales</taxon>
        <taxon>Coxiellaceae</taxon>
        <taxon>Coxiella</taxon>
    </lineage>
</organism>
<dbReference type="PANTHER" id="PTHR46383:SF1">
    <property type="entry name" value="ASPARTATE AMINOTRANSFERASE"/>
    <property type="match status" value="1"/>
</dbReference>
<dbReference type="InterPro" id="IPR050596">
    <property type="entry name" value="AspAT/PAT-like"/>
</dbReference>
<evidence type="ECO:0000313" key="8">
    <source>
        <dbReference type="EMBL" id="ABS78223.2"/>
    </source>
</evidence>
<dbReference type="InterPro" id="IPR015424">
    <property type="entry name" value="PyrdxlP-dep_Trfase"/>
</dbReference>
<evidence type="ECO:0000256" key="6">
    <source>
        <dbReference type="RuleBase" id="RU000481"/>
    </source>
</evidence>
<evidence type="ECO:0000256" key="3">
    <source>
        <dbReference type="ARBA" id="ARBA00022576"/>
    </source>
</evidence>
<protein>
    <recommendedName>
        <fullName evidence="6">Aminotransferase</fullName>
        <ecNumber evidence="6">2.6.1.-</ecNumber>
    </recommendedName>
</protein>
<dbReference type="PANTHER" id="PTHR46383">
    <property type="entry name" value="ASPARTATE AMINOTRANSFERASE"/>
    <property type="match status" value="1"/>
</dbReference>
<dbReference type="HOGENOM" id="CLU_017584_4_3_6"/>
<reference evidence="8 9" key="1">
    <citation type="journal article" date="2009" name="Infect. Immun.">
        <title>Comparative genomics reveal extensive transposon-mediated genomic plasticity and diversity among potential effector proteins within the genus Coxiella.</title>
        <authorList>
            <person name="Beare P.A."/>
            <person name="Unsworth N."/>
            <person name="Andoh M."/>
            <person name="Voth D.E."/>
            <person name="Omsland A."/>
            <person name="Gilk S.D."/>
            <person name="Williams K.P."/>
            <person name="Sobral B.W."/>
            <person name="Kupko J.J.III."/>
            <person name="Porcella S.F."/>
            <person name="Samuel J.E."/>
            <person name="Heinzen R.A."/>
        </authorList>
    </citation>
    <scope>NUCLEOTIDE SEQUENCE [LARGE SCALE GENOMIC DNA]</scope>
    <source>
        <strain evidence="8 9">Dugway 5J108-111</strain>
    </source>
</reference>
<dbReference type="InterPro" id="IPR015422">
    <property type="entry name" value="PyrdxlP-dep_Trfase_small"/>
</dbReference>
<dbReference type="PROSITE" id="PS00105">
    <property type="entry name" value="AA_TRANSFER_CLASS_1"/>
    <property type="match status" value="1"/>
</dbReference>
<dbReference type="CDD" id="cd00609">
    <property type="entry name" value="AAT_like"/>
    <property type="match status" value="1"/>
</dbReference>
<dbReference type="Pfam" id="PF00155">
    <property type="entry name" value="Aminotran_1_2"/>
    <property type="match status" value="1"/>
</dbReference>
<sequence>MTFQKPCFPHCLPVYFPLLYHSNHKELRKMNDVLSVRAQQLEPSVTLAVSDLARELLNKGHDVISLSAGEPDFDTPDFIKQSAIKAIQEGFTKYTNVDGTPALKAAIVHKLKRDNHLNYEPSEILVSGGAKQSIYNALMGTLNAGDEAIIPAPYWVSYPPMVQLAEAKPIIISATIDQNFKLTPGQLSQAITPQSRLLILNSPNNPSGVAYTESELKALADVLMEHPQILILSDEIYEYILWGQNRFVNILNVCPELRDRTIIINGASKAYAMTGWRIGYAAGPKSIIQAMKKIQSQSTSSPNSIAQVAATTALGAQRGDFAYMYEAYKTRHDLVLKALNQMKGVHCIPADGAFYLFPDVSAAIQQLGLEDDIKLGTYLLDKTKVAVVPGSAFGSPGHVRLSCATSTEKLQEALERLASVLDY</sequence>
<evidence type="ECO:0000259" key="7">
    <source>
        <dbReference type="Pfam" id="PF00155"/>
    </source>
</evidence>
<comment type="similarity">
    <text evidence="2 6">Belongs to the class-I pyridoxal-phosphate-dependent aminotransferase family.</text>
</comment>
<gene>
    <name evidence="8" type="primary">aspC</name>
    <name evidence="8" type="ordered locus">CBUD_1545</name>
</gene>
<dbReference type="AlphaFoldDB" id="A9KCU3"/>
<dbReference type="EMBL" id="CP000733">
    <property type="protein sequence ID" value="ABS78223.2"/>
    <property type="molecule type" value="Genomic_DNA"/>
</dbReference>
<dbReference type="InterPro" id="IPR004838">
    <property type="entry name" value="NHTrfase_class1_PyrdxlP-BS"/>
</dbReference>
<dbReference type="FunFam" id="3.40.640.10:FF:000033">
    <property type="entry name" value="Aspartate aminotransferase"/>
    <property type="match status" value="1"/>
</dbReference>
<dbReference type="GO" id="GO:0030170">
    <property type="term" value="F:pyridoxal phosphate binding"/>
    <property type="evidence" value="ECO:0007669"/>
    <property type="project" value="InterPro"/>
</dbReference>
<dbReference type="InterPro" id="IPR015421">
    <property type="entry name" value="PyrdxlP-dep_Trfase_major"/>
</dbReference>
<comment type="cofactor">
    <cofactor evidence="1 6">
        <name>pyridoxal 5'-phosphate</name>
        <dbReference type="ChEBI" id="CHEBI:597326"/>
    </cofactor>
</comment>
<proteinExistence type="inferred from homology"/>
<dbReference type="InterPro" id="IPR004839">
    <property type="entry name" value="Aminotransferase_I/II_large"/>
</dbReference>
<name>A9KCU3_COXBN</name>
<accession>A9KCU3</accession>
<dbReference type="GO" id="GO:0006520">
    <property type="term" value="P:amino acid metabolic process"/>
    <property type="evidence" value="ECO:0007669"/>
    <property type="project" value="InterPro"/>
</dbReference>